<feature type="transmembrane region" description="Helical" evidence="1">
    <location>
        <begin position="359"/>
        <end position="383"/>
    </location>
</feature>
<dbReference type="STRING" id="4999.A0A1Y1U5K5"/>
<keyword evidence="1" id="KW-1133">Transmembrane helix</keyword>
<dbReference type="GeneID" id="33559140"/>
<dbReference type="InterPro" id="IPR007251">
    <property type="entry name" value="Iron_permease_Fet4"/>
</dbReference>
<dbReference type="OrthoDB" id="2224262at2759"/>
<sequence>MFAALRATCTSVYLCEYHGKAEDEDKRVEPKRLDRWLDKVVSLAGSQTVFGLILAGLVGWALLGIKFSSSEKWPALISDIQAVLCYVFDSLLMRQQSNGYRWTMERVIRLKSRAASHQIMLERLELKVHPVDLELPQETRFGRFVTRCALVMGHIITIMLYWVAIGVWLGFGPKNSWSAQWLLDINSATSALMVLLFAFLANIRQRHAAYEEVCVKALEEMDEALDRRLREMTGYTDPSPEITILPPPTNVVQKIIYYYAEVVGALIGIASLIIVLIVWVAMGPVVKFSSGWWLFIGTYAGLVGMVDGFVLRNVQGQLQSHEEGQLGEIARMDRQMLARVGWEVAQERSPGRMARMSLAINRVCATQLMVVGGFITTLGLIIVSSVMRWNLVGQLLSNVPPSLIESFFMLILITGHNEAEARGRRALREMYEGRAVLSEGVKRLSDPKERSE</sequence>
<dbReference type="Pfam" id="PF04120">
    <property type="entry name" value="Iron_permease"/>
    <property type="match status" value="1"/>
</dbReference>
<accession>A0A1Y1U5K5</accession>
<feature type="transmembrane region" description="Helical" evidence="1">
    <location>
        <begin position="292"/>
        <end position="311"/>
    </location>
</feature>
<evidence type="ECO:0000313" key="2">
    <source>
        <dbReference type="EMBL" id="ORX33308.1"/>
    </source>
</evidence>
<reference evidence="2 3" key="1">
    <citation type="submission" date="2017-03" db="EMBL/GenBank/DDBJ databases">
        <title>Widespread Adenine N6-methylation of Active Genes in Fungi.</title>
        <authorList>
            <consortium name="DOE Joint Genome Institute"/>
            <person name="Mondo S.J."/>
            <person name="Dannebaum R.O."/>
            <person name="Kuo R.C."/>
            <person name="Louie K.B."/>
            <person name="Bewick A.J."/>
            <person name="Labutti K."/>
            <person name="Haridas S."/>
            <person name="Kuo A."/>
            <person name="Salamov A."/>
            <person name="Ahrendt S.R."/>
            <person name="Lau R."/>
            <person name="Bowen B.P."/>
            <person name="Lipzen A."/>
            <person name="Sullivan W."/>
            <person name="Andreopoulos W.B."/>
            <person name="Clum A."/>
            <person name="Lindquist E."/>
            <person name="Daum C."/>
            <person name="Northen T.R."/>
            <person name="Ramamoorthy G."/>
            <person name="Schmitz R.J."/>
            <person name="Gryganskyi A."/>
            <person name="Culley D."/>
            <person name="Magnuson J."/>
            <person name="James T.Y."/>
            <person name="O'Malley M.A."/>
            <person name="Stajich J.E."/>
            <person name="Spatafora J.W."/>
            <person name="Visel A."/>
            <person name="Grigoriev I.V."/>
        </authorList>
    </citation>
    <scope>NUCLEOTIDE SEQUENCE [LARGE SCALE GENOMIC DNA]</scope>
    <source>
        <strain evidence="2 3">NRRL Y-17943</strain>
    </source>
</reference>
<keyword evidence="3" id="KW-1185">Reference proteome</keyword>
<feature type="transmembrane region" description="Helical" evidence="1">
    <location>
        <begin position="256"/>
        <end position="280"/>
    </location>
</feature>
<protein>
    <recommendedName>
        <fullName evidence="4">Low affinity iron permease-domain-containing protein</fullName>
    </recommendedName>
</protein>
<dbReference type="InParanoid" id="A0A1Y1U5K5"/>
<comment type="caution">
    <text evidence="2">The sequence shown here is derived from an EMBL/GenBank/DDBJ whole genome shotgun (WGS) entry which is preliminary data.</text>
</comment>
<dbReference type="Proteomes" id="UP000193218">
    <property type="component" value="Unassembled WGS sequence"/>
</dbReference>
<feature type="transmembrane region" description="Helical" evidence="1">
    <location>
        <begin position="181"/>
        <end position="201"/>
    </location>
</feature>
<dbReference type="GO" id="GO:0055085">
    <property type="term" value="P:transmembrane transport"/>
    <property type="evidence" value="ECO:0007669"/>
    <property type="project" value="InterPro"/>
</dbReference>
<keyword evidence="1" id="KW-0812">Transmembrane</keyword>
<evidence type="ECO:0000256" key="1">
    <source>
        <dbReference type="SAM" id="Phobius"/>
    </source>
</evidence>
<keyword evidence="1" id="KW-0472">Membrane</keyword>
<feature type="transmembrane region" description="Helical" evidence="1">
    <location>
        <begin position="75"/>
        <end position="92"/>
    </location>
</feature>
<feature type="transmembrane region" description="Helical" evidence="1">
    <location>
        <begin position="148"/>
        <end position="169"/>
    </location>
</feature>
<organism evidence="2 3">
    <name type="scientific">Kockovaella imperatae</name>
    <dbReference type="NCBI Taxonomy" id="4999"/>
    <lineage>
        <taxon>Eukaryota</taxon>
        <taxon>Fungi</taxon>
        <taxon>Dikarya</taxon>
        <taxon>Basidiomycota</taxon>
        <taxon>Agaricomycotina</taxon>
        <taxon>Tremellomycetes</taxon>
        <taxon>Tremellales</taxon>
        <taxon>Cuniculitremaceae</taxon>
        <taxon>Kockovaella</taxon>
    </lineage>
</organism>
<dbReference type="RefSeq" id="XP_021867659.1">
    <property type="nucleotide sequence ID" value="XM_022017331.1"/>
</dbReference>
<feature type="transmembrane region" description="Helical" evidence="1">
    <location>
        <begin position="40"/>
        <end position="63"/>
    </location>
</feature>
<dbReference type="EMBL" id="NBSH01000027">
    <property type="protein sequence ID" value="ORX33308.1"/>
    <property type="molecule type" value="Genomic_DNA"/>
</dbReference>
<evidence type="ECO:0000313" key="3">
    <source>
        <dbReference type="Proteomes" id="UP000193218"/>
    </source>
</evidence>
<evidence type="ECO:0008006" key="4">
    <source>
        <dbReference type="Google" id="ProtNLM"/>
    </source>
</evidence>
<gene>
    <name evidence="2" type="ORF">BD324DRAFT_640266</name>
</gene>
<proteinExistence type="predicted"/>
<name>A0A1Y1U5K5_9TREE</name>
<dbReference type="FunCoup" id="A0A1Y1U5K5">
    <property type="interactions" value="3"/>
</dbReference>
<dbReference type="AlphaFoldDB" id="A0A1Y1U5K5"/>